<feature type="region of interest" description="Disordered" evidence="1">
    <location>
        <begin position="1444"/>
        <end position="1463"/>
    </location>
</feature>
<organism evidence="3 4">
    <name type="scientific">Ophiocordyceps sinensis</name>
    <dbReference type="NCBI Taxonomy" id="72228"/>
    <lineage>
        <taxon>Eukaryota</taxon>
        <taxon>Fungi</taxon>
        <taxon>Dikarya</taxon>
        <taxon>Ascomycota</taxon>
        <taxon>Pezizomycotina</taxon>
        <taxon>Sordariomycetes</taxon>
        <taxon>Hypocreomycetidae</taxon>
        <taxon>Hypocreales</taxon>
        <taxon>Ophiocordycipitaceae</taxon>
        <taxon>Ophiocordyceps</taxon>
    </lineage>
</organism>
<feature type="region of interest" description="Disordered" evidence="1">
    <location>
        <begin position="1196"/>
        <end position="1263"/>
    </location>
</feature>
<dbReference type="EMBL" id="JAAVMX010000004">
    <property type="protein sequence ID" value="KAF4509572.1"/>
    <property type="molecule type" value="Genomic_DNA"/>
</dbReference>
<feature type="region of interest" description="Disordered" evidence="1">
    <location>
        <begin position="1"/>
        <end position="132"/>
    </location>
</feature>
<feature type="region of interest" description="Disordered" evidence="1">
    <location>
        <begin position="712"/>
        <end position="788"/>
    </location>
</feature>
<keyword evidence="4" id="KW-1185">Reference proteome</keyword>
<dbReference type="Proteomes" id="UP000557566">
    <property type="component" value="Unassembled WGS sequence"/>
</dbReference>
<sequence length="1463" mass="158123">MFSTLSGASAASSFGSREPNAFGQDGARGGSFQNNKKRGPRHSDSNQNVCDRGGSLFDHNKADRGQAARQNPKRGRPDKKGQDGSHRLKQRPAQRWQPLQDTTGPDESLQSYSSADESSPPPSSMTPPKSHDHFAKRIYDRLRKDGIYPPPWPSKPGEAGSSSEMAQFRELHDAYRRKARASLTRAGLIDDPEKRKRLSDAIEFKGICDDMCPEFEKITRITENDVNKPERDGSTGVTSVHMMVKKLARSAAGQEAPLPMDVRSASALRLSLDYLMDVVLCRDENLSSVHPFLWDRTRAIRRDFAFFSSMTEQEIKTQVYVLENITRFHVTSLHLLSRPDQEDDKFVEQQELEQLGKTLLSLRDVYDDCAGQGIKCENEAEFRAYYLLFHGRDPSILETLQRQWKPDLWRDSDEIRTAVSLVEALQNTQEFIGSRKDGDAGPLLAASGAQLSYFRIVEDAQVSYTMACFAECHFPHLRRSILATVKRALARPKDPVQEVTAAALNGFLRLDTVTEAIQFAQLHHLEFSPDERNPMDQGSQFLMLTDRCPLPHVRLSHQFSQSLVEGKRGQASLPNLIHSTVFEHTSLPHDARNGVKNEASLFMPEDQAFGAGPSSNVPLELDRSSNAATPAQAPPSSLLGPRKLSPPKHPFILESDTDDDDAPDGSTVAQPQQQSNPFAAKPNNLGGSATSHEAPSRLPLPTFEEVKAMDSGNFLSNMPKSHAGAFGQNGGGGGSSGDSQPAKPNPFSSRLRLPGLSGGTVAGAEKPNPFASLPGSSTGGKTTTGELTGVKMNPFVGAIRFASNAATNGNTTSGMTPSNKSNPFGPVSEPSSGQAPAAETQGLGSNQAKPNPFASLASPGNTVGIPPASAPLVPSGVFAGNKSAGPSAPAPFGQPPKNAEAVGQAASGQKALSQTTTPSAVTTNGQTSGPGAPAVASPLSFGLPPVAIPPSASHATTSEPASLAASLAVQSTTAAIVGEPSLQSAAPGAVPPSTALLGVPPVSSPGKTSDAAATPAANLPSAAAAESVPASPPRDLLGDLNKWYVKGDNGLLADFLADSISRITKAAFDTFQQEVEEQKRLEEEERVTAEVETFRVYNLRLKFFYRWKRNARAKRLREVGRKGRDEMRAYYAARRAAERDAKQAMAKDAERLVRSRPDELMHLVKSRRRTKREARESLLASGVLSGVAQEREAAKMIVNGDSRRPDCSQSTLEPSRAQPQKEGPKTRALRKLYFGQPERFRRSLPSMPSSRGSPDDANRPSNASSRWTLKAMGIVQLPDGTAVPESLAAELASKMPRYPRSAASSRARRVSATDAIEAELQRSTPSSSWREGSSMALVDDTPPTNKGKKPLGDQDSMASASPEGSVNKRIMGSTEKARMASAAETSPMNKRKRPASDDDDETSNNGETEANSHKRIMSDAETIRMELRALRAELEEGTEWFRAQNERLRDDSETATPWYDDDI</sequence>
<feature type="compositionally biased region" description="Polar residues" evidence="1">
    <location>
        <begin position="806"/>
        <end position="822"/>
    </location>
</feature>
<feature type="compositionally biased region" description="Polar residues" evidence="1">
    <location>
        <begin position="667"/>
        <end position="677"/>
    </location>
</feature>
<feature type="compositionally biased region" description="Low complexity" evidence="1">
    <location>
        <begin position="775"/>
        <end position="788"/>
    </location>
</feature>
<dbReference type="Pfam" id="PF03399">
    <property type="entry name" value="SAC3_GANP"/>
    <property type="match status" value="1"/>
</dbReference>
<evidence type="ECO:0000256" key="1">
    <source>
        <dbReference type="SAM" id="MobiDB-lite"/>
    </source>
</evidence>
<feature type="compositionally biased region" description="Gly residues" evidence="1">
    <location>
        <begin position="727"/>
        <end position="736"/>
    </location>
</feature>
<protein>
    <recommendedName>
        <fullName evidence="2">SAC3/GANP/THP3 conserved domain-containing protein</fullName>
    </recommendedName>
</protein>
<feature type="region of interest" description="Disordered" evidence="1">
    <location>
        <begin position="606"/>
        <end position="698"/>
    </location>
</feature>
<dbReference type="Gene3D" id="1.25.40.990">
    <property type="match status" value="1"/>
</dbReference>
<proteinExistence type="predicted"/>
<feature type="region of interest" description="Disordered" evidence="1">
    <location>
        <begin position="1296"/>
        <end position="1420"/>
    </location>
</feature>
<accession>A0A8H4PSH2</accession>
<feature type="compositionally biased region" description="Polar residues" evidence="1">
    <location>
        <begin position="906"/>
        <end position="929"/>
    </location>
</feature>
<name>A0A8H4PSH2_9HYPO</name>
<reference evidence="3 4" key="1">
    <citation type="journal article" date="2020" name="Genome Biol. Evol.">
        <title>A new high-quality draft genome assembly of the Chinese cordyceps Ophiocordyceps sinensis.</title>
        <authorList>
            <person name="Shu R."/>
            <person name="Zhang J."/>
            <person name="Meng Q."/>
            <person name="Zhang H."/>
            <person name="Zhou G."/>
            <person name="Li M."/>
            <person name="Wu P."/>
            <person name="Zhao Y."/>
            <person name="Chen C."/>
            <person name="Qin Q."/>
        </authorList>
    </citation>
    <scope>NUCLEOTIDE SEQUENCE [LARGE SCALE GENOMIC DNA]</scope>
    <source>
        <strain evidence="3 4">IOZ07</strain>
    </source>
</reference>
<feature type="domain" description="SAC3/GANP/THP3 conserved" evidence="2">
    <location>
        <begin position="211"/>
        <end position="528"/>
    </location>
</feature>
<feature type="compositionally biased region" description="Basic and acidic residues" evidence="1">
    <location>
        <begin position="1410"/>
        <end position="1420"/>
    </location>
</feature>
<dbReference type="GO" id="GO:0005737">
    <property type="term" value="C:cytoplasm"/>
    <property type="evidence" value="ECO:0007669"/>
    <property type="project" value="TreeGrafter"/>
</dbReference>
<gene>
    <name evidence="3" type="ORF">G6O67_003735</name>
</gene>
<feature type="compositionally biased region" description="Polar residues" evidence="1">
    <location>
        <begin position="97"/>
        <end position="110"/>
    </location>
</feature>
<dbReference type="GO" id="GO:0006406">
    <property type="term" value="P:mRNA export from nucleus"/>
    <property type="evidence" value="ECO:0007669"/>
    <property type="project" value="TreeGrafter"/>
</dbReference>
<feature type="compositionally biased region" description="Polar residues" evidence="1">
    <location>
        <begin position="1321"/>
        <end position="1331"/>
    </location>
</feature>
<feature type="region of interest" description="Disordered" evidence="1">
    <location>
        <begin position="806"/>
        <end position="956"/>
    </location>
</feature>
<dbReference type="OrthoDB" id="264795at2759"/>
<dbReference type="GO" id="GO:0070390">
    <property type="term" value="C:transcription export complex 2"/>
    <property type="evidence" value="ECO:0007669"/>
    <property type="project" value="TreeGrafter"/>
</dbReference>
<evidence type="ECO:0000313" key="4">
    <source>
        <dbReference type="Proteomes" id="UP000557566"/>
    </source>
</evidence>
<dbReference type="InterPro" id="IPR045107">
    <property type="entry name" value="SAC3/GANP/THP3"/>
</dbReference>
<dbReference type="PANTHER" id="PTHR12436:SF3">
    <property type="entry name" value="GERMINAL-CENTER ASSOCIATED NUCLEAR PROTEIN"/>
    <property type="match status" value="1"/>
</dbReference>
<comment type="caution">
    <text evidence="3">The sequence shown here is derived from an EMBL/GenBank/DDBJ whole genome shotgun (WGS) entry which is preliminary data.</text>
</comment>
<dbReference type="InterPro" id="IPR005062">
    <property type="entry name" value="SAC3/GANP/THP3_conserved"/>
</dbReference>
<evidence type="ECO:0000313" key="3">
    <source>
        <dbReference type="EMBL" id="KAF4509572.1"/>
    </source>
</evidence>
<dbReference type="PANTHER" id="PTHR12436">
    <property type="entry name" value="80 KDA MCM3-ASSOCIATED PROTEIN"/>
    <property type="match status" value="1"/>
</dbReference>
<evidence type="ECO:0000259" key="2">
    <source>
        <dbReference type="Pfam" id="PF03399"/>
    </source>
</evidence>
<feature type="region of interest" description="Disordered" evidence="1">
    <location>
        <begin position="997"/>
        <end position="1018"/>
    </location>
</feature>
<feature type="compositionally biased region" description="Low complexity" evidence="1">
    <location>
        <begin position="1"/>
        <end position="16"/>
    </location>
</feature>